<dbReference type="AlphaFoldDB" id="A0A7J8QS41"/>
<feature type="transmembrane region" description="Helical" evidence="1">
    <location>
        <begin position="48"/>
        <end position="69"/>
    </location>
</feature>
<sequence length="97" mass="10615">GRCSEDAVSGHIQLLIPGETVCFTCAPPLVATSGVDERTLKREGVCAASLPTTMVSLSSFVVSFIFFFFSRTHACMSAQTYRRKCIYLPICMHGFTI</sequence>
<gene>
    <name evidence="2" type="ORF">Godav_017060</name>
</gene>
<name>A0A7J8QS41_GOSDV</name>
<accession>A0A7J8QS41</accession>
<proteinExistence type="predicted"/>
<keyword evidence="1" id="KW-1133">Transmembrane helix</keyword>
<protein>
    <submittedName>
        <fullName evidence="2">Uncharacterized protein</fullName>
    </submittedName>
</protein>
<comment type="caution">
    <text evidence="2">The sequence shown here is derived from an EMBL/GenBank/DDBJ whole genome shotgun (WGS) entry which is preliminary data.</text>
</comment>
<dbReference type="Proteomes" id="UP000593561">
    <property type="component" value="Unassembled WGS sequence"/>
</dbReference>
<organism evidence="2 3">
    <name type="scientific">Gossypium davidsonii</name>
    <name type="common">Davidson's cotton</name>
    <name type="synonym">Gossypium klotzschianum subsp. davidsonii</name>
    <dbReference type="NCBI Taxonomy" id="34287"/>
    <lineage>
        <taxon>Eukaryota</taxon>
        <taxon>Viridiplantae</taxon>
        <taxon>Streptophyta</taxon>
        <taxon>Embryophyta</taxon>
        <taxon>Tracheophyta</taxon>
        <taxon>Spermatophyta</taxon>
        <taxon>Magnoliopsida</taxon>
        <taxon>eudicotyledons</taxon>
        <taxon>Gunneridae</taxon>
        <taxon>Pentapetalae</taxon>
        <taxon>rosids</taxon>
        <taxon>malvids</taxon>
        <taxon>Malvales</taxon>
        <taxon>Malvaceae</taxon>
        <taxon>Malvoideae</taxon>
        <taxon>Gossypium</taxon>
    </lineage>
</organism>
<keyword evidence="3" id="KW-1185">Reference proteome</keyword>
<feature type="non-terminal residue" evidence="2">
    <location>
        <position position="97"/>
    </location>
</feature>
<dbReference type="Gene3D" id="3.40.50.720">
    <property type="entry name" value="NAD(P)-binding Rossmann-like Domain"/>
    <property type="match status" value="1"/>
</dbReference>
<evidence type="ECO:0000313" key="2">
    <source>
        <dbReference type="EMBL" id="MBA0604397.1"/>
    </source>
</evidence>
<evidence type="ECO:0000313" key="3">
    <source>
        <dbReference type="Proteomes" id="UP000593561"/>
    </source>
</evidence>
<keyword evidence="1" id="KW-0472">Membrane</keyword>
<reference evidence="2 3" key="1">
    <citation type="journal article" date="2019" name="Genome Biol. Evol.">
        <title>Insights into the evolution of the New World diploid cottons (Gossypium, subgenus Houzingenia) based on genome sequencing.</title>
        <authorList>
            <person name="Grover C.E."/>
            <person name="Arick M.A. 2nd"/>
            <person name="Thrash A."/>
            <person name="Conover J.L."/>
            <person name="Sanders W.S."/>
            <person name="Peterson D.G."/>
            <person name="Frelichowski J.E."/>
            <person name="Scheffler J.A."/>
            <person name="Scheffler B.E."/>
            <person name="Wendel J.F."/>
        </authorList>
    </citation>
    <scope>NUCLEOTIDE SEQUENCE [LARGE SCALE GENOMIC DNA]</scope>
    <source>
        <strain evidence="2">27</strain>
        <tissue evidence="2">Leaf</tissue>
    </source>
</reference>
<dbReference type="EMBL" id="JABFAC010000001">
    <property type="protein sequence ID" value="MBA0604397.1"/>
    <property type="molecule type" value="Genomic_DNA"/>
</dbReference>
<keyword evidence="1" id="KW-0812">Transmembrane</keyword>
<evidence type="ECO:0000256" key="1">
    <source>
        <dbReference type="SAM" id="Phobius"/>
    </source>
</evidence>